<dbReference type="EMBL" id="HF679133">
    <property type="protein sequence ID" value="CCU56001.1"/>
    <property type="molecule type" value="Genomic_DNA"/>
</dbReference>
<keyword evidence="1" id="KW-0472">Membrane</keyword>
<keyword evidence="1" id="KW-0812">Transmembrane</keyword>
<dbReference type="InterPro" id="IPR044927">
    <property type="entry name" value="Endonuclea_NS_2"/>
</dbReference>
<evidence type="ECO:0000313" key="3">
    <source>
        <dbReference type="EMBL" id="CCU56001.1"/>
    </source>
</evidence>
<dbReference type="Proteomes" id="UP000792374">
    <property type="component" value="Genome"/>
</dbReference>
<dbReference type="RefSeq" id="YP_008004503.1">
    <property type="nucleotide sequence ID" value="NC_021249.1"/>
</dbReference>
<dbReference type="Pfam" id="PF13930">
    <property type="entry name" value="Endonuclea_NS_2"/>
    <property type="match status" value="1"/>
</dbReference>
<organism evidence="3 4">
    <name type="scientific">Choristoneura rosaceana entomopoxvirus 'L'</name>
    <dbReference type="NCBI Taxonomy" id="1293539"/>
    <lineage>
        <taxon>Viruses</taxon>
        <taxon>Varidnaviria</taxon>
        <taxon>Bamfordvirae</taxon>
        <taxon>Nucleocytoviricota</taxon>
        <taxon>Pokkesviricetes</taxon>
        <taxon>Chitovirales</taxon>
        <taxon>Poxviridae</taxon>
        <taxon>Entomopoxvirinae</taxon>
        <taxon>Betaentomopoxvirus</taxon>
        <taxon>Betaentomopoxvirus crosaceana</taxon>
        <taxon>Choristoneura rosaceana entomopoxvirus</taxon>
    </lineage>
</organism>
<evidence type="ECO:0000256" key="1">
    <source>
        <dbReference type="SAM" id="Phobius"/>
    </source>
</evidence>
<protein>
    <recommendedName>
        <fullName evidence="2">Type VII secretion system protein EssD-like domain-containing protein</fullName>
    </recommendedName>
</protein>
<evidence type="ECO:0000259" key="2">
    <source>
        <dbReference type="Pfam" id="PF13930"/>
    </source>
</evidence>
<name>A0ABM9QKD4_9POXV</name>
<evidence type="ECO:0000313" key="4">
    <source>
        <dbReference type="Proteomes" id="UP000792374"/>
    </source>
</evidence>
<dbReference type="GeneID" id="15613424"/>
<accession>A0ABM9QKD4</accession>
<sequence>MYNIFIFILFYNIIFINCYSYLSTIEANIINNDKLLCMGDCRDVYGQKKCIYDWNANELECKSLYIQTKKYKTIDNKVCTSNCGNFNNEPYQWCVTKINDKISWNYCNRIIAIKGVQTYRTYNKYITCTDICKNRNDNYGYWCHTLNNNWDYCYPDKKVILFNYRMKDNTICATPCEIYTDNIAYCYDKYKNWDKCFLNPEYKNNLNVYDMNIKRKCRPGDYTSNGYRYCRNFIQKRDLFFNTCSLDVEQIARNYEDNNPTVIVRNIDPDNIISLDNNPIHSYTVLPTYSYFGNDQLNLPLTIRSIITMHTLRNPGERESFPAEIDHHFNNMNPNLNHVNYDERGHIIGSRLGGPTETYNIIPQSWVHNRGRMSRWQYLESDLNNFMRNNPNRYAEFTAIISYGTDPINGHLNYRPTGIGIRIRLYDNGSMVNLRGEPVLNINNSLENMYFTNDPDYSCIIEGDEVEDNFK</sequence>
<gene>
    <name evidence="3" type="ORF">CHREV_099</name>
</gene>
<proteinExistence type="predicted"/>
<reference evidence="3" key="1">
    <citation type="journal article" date="2013" name="J. Virol.">
        <title>New Insights into the Evolution of Entomopoxvirinae from the Complete Genome Sequences of Four Entomopoxviruses Infecting Adoxophyes honmai, Choristoneura biennis, Choristoneura rosaceana, and Mythimna separata.</title>
        <authorList>
            <person name="Theze J."/>
            <person name="Takatsuka J."/>
            <person name="Li Z."/>
            <person name="Gallais J."/>
            <person name="Doucet D."/>
            <person name="Arif B."/>
            <person name="Nakai M."/>
            <person name="Herniou E.A."/>
        </authorList>
    </citation>
    <scope>NUCLEOTIDE SEQUENCE</scope>
</reference>
<keyword evidence="1" id="KW-1133">Transmembrane helix</keyword>
<feature type="domain" description="Type VII secretion system protein EssD-like" evidence="2">
    <location>
        <begin position="333"/>
        <end position="405"/>
    </location>
</feature>
<feature type="transmembrane region" description="Helical" evidence="1">
    <location>
        <begin position="5"/>
        <end position="22"/>
    </location>
</feature>
<keyword evidence="4" id="KW-1185">Reference proteome</keyword>